<feature type="domain" description="PAP-associated" evidence="8">
    <location>
        <begin position="305"/>
        <end position="363"/>
    </location>
</feature>
<dbReference type="GO" id="GO:1990817">
    <property type="term" value="F:poly(A) RNA polymerase activity"/>
    <property type="evidence" value="ECO:0007669"/>
    <property type="project" value="UniProtKB-EC"/>
</dbReference>
<dbReference type="SUPFAM" id="SSF81301">
    <property type="entry name" value="Nucleotidyltransferase"/>
    <property type="match status" value="1"/>
</dbReference>
<dbReference type="Gene3D" id="3.30.460.10">
    <property type="entry name" value="Beta Polymerase, domain 2"/>
    <property type="match status" value="1"/>
</dbReference>
<evidence type="ECO:0000256" key="1">
    <source>
        <dbReference type="ARBA" id="ARBA00001936"/>
    </source>
</evidence>
<feature type="domain" description="Poly(A) RNA polymerase mitochondrial-like central palm" evidence="9">
    <location>
        <begin position="117"/>
        <end position="247"/>
    </location>
</feature>
<proteinExistence type="inferred from homology"/>
<evidence type="ECO:0000256" key="5">
    <source>
        <dbReference type="ARBA" id="ARBA00022723"/>
    </source>
</evidence>
<gene>
    <name evidence="11" type="primary">LOC111135552</name>
</gene>
<dbReference type="GO" id="GO:0046872">
    <property type="term" value="F:metal ion binding"/>
    <property type="evidence" value="ECO:0007669"/>
    <property type="project" value="UniProtKB-KW"/>
</dbReference>
<dbReference type="InterPro" id="IPR045862">
    <property type="entry name" value="Trf4-like"/>
</dbReference>
<feature type="compositionally biased region" description="Polar residues" evidence="7">
    <location>
        <begin position="583"/>
        <end position="609"/>
    </location>
</feature>
<evidence type="ECO:0000256" key="4">
    <source>
        <dbReference type="ARBA" id="ARBA00022679"/>
    </source>
</evidence>
<feature type="compositionally biased region" description="Basic and acidic residues" evidence="7">
    <location>
        <begin position="469"/>
        <end position="485"/>
    </location>
</feature>
<keyword evidence="6" id="KW-0460">Magnesium</keyword>
<name>A0A8B8ENB8_CRAVI</name>
<dbReference type="GO" id="GO:0031123">
    <property type="term" value="P:RNA 3'-end processing"/>
    <property type="evidence" value="ECO:0007669"/>
    <property type="project" value="TreeGrafter"/>
</dbReference>
<evidence type="ECO:0000256" key="2">
    <source>
        <dbReference type="ARBA" id="ARBA00008593"/>
    </source>
</evidence>
<comment type="similarity">
    <text evidence="2">Belongs to the DNA polymerase type-B-like family.</text>
</comment>
<accession>A0A8B8ENB8</accession>
<dbReference type="FunFam" id="3.30.460.10:FF:000006">
    <property type="entry name" value="non-canonical poly(A) RNA polymerase PAPD5"/>
    <property type="match status" value="1"/>
</dbReference>
<dbReference type="InterPro" id="IPR054708">
    <property type="entry name" value="MTPAP-like_central"/>
</dbReference>
<dbReference type="CDD" id="cd05402">
    <property type="entry name" value="NT_PAP_TUTase"/>
    <property type="match status" value="1"/>
</dbReference>
<protein>
    <recommendedName>
        <fullName evidence="3">polynucleotide adenylyltransferase</fullName>
        <ecNumber evidence="3">2.7.7.19</ecNumber>
    </recommendedName>
</protein>
<sequence>MDPRIAWSTPEQLGIAHDIWTRICETQIGVDNMSLNNLNQNMNYRPLDFISVSANNNVTIKQAATNFQNQQNKRKRDNKASTYGLNHSSYKHFLYENGGLTPWIPKEKKYSPGILGLHEEIKDFYDYMSPKPEEANMRNEVVQRIKDVVKDLWPDAKVEIFGSFRTGLYLPTSDIDLVVHGKWDSLPLFTLEKALREKGYADPASIKVLDKASVPIIKMVDLETEVKVDISFNTQNSVESAELITKFMDEFPNLKYLVLVLKQFLLQRDLNEVFTGGISSYSLIYMTVSFFQLHPRFEAVDPNANLGVLLIEFFELYGRNFNYLKAGIRIKDGGSYVAKDDIVKSMDNGYRPSMLCIEDPLTKGNDIGRSSYGAMQVKQAFDYAFVVMAYAVSPQFMIARKPKHSILGRIIRVTDEVVEYRCWIKKTFPRNISENSLIDSKSRSYAMVANSGKTGGSKSDLPIDNTKSSNEDESKPSVAESEHSDGSSVYKSSSSSGASSSSSSLISDTDSEPDPQQQPAEFEVTKSTPTTPVKTEKKTAIVSQEFTRSRDRGHSNSKPRTGSSKSRDASCSSVSSTHSAGSNRTSVNGGQRGYNSYDNRMNSNRNSGHYDNGPSRKPYHGGSAQNKNGYEGGRVYTRTNSSNSSNKKKRNSGPGYGYPKRDSYSSGSSNRR</sequence>
<dbReference type="GO" id="GO:0031499">
    <property type="term" value="C:TRAMP complex"/>
    <property type="evidence" value="ECO:0007669"/>
    <property type="project" value="TreeGrafter"/>
</dbReference>
<dbReference type="AlphaFoldDB" id="A0A8B8ENB8"/>
<keyword evidence="4" id="KW-0808">Transferase</keyword>
<evidence type="ECO:0000313" key="10">
    <source>
        <dbReference type="Proteomes" id="UP000694844"/>
    </source>
</evidence>
<evidence type="ECO:0000256" key="6">
    <source>
        <dbReference type="ARBA" id="ARBA00022842"/>
    </source>
</evidence>
<dbReference type="RefSeq" id="XP_022341414.1">
    <property type="nucleotide sequence ID" value="XM_022485706.1"/>
</dbReference>
<dbReference type="EC" id="2.7.7.19" evidence="3"/>
<dbReference type="FunFam" id="1.10.1410.10:FF:000003">
    <property type="entry name" value="non-canonical poly(A) RNA polymerase PAPD7"/>
    <property type="match status" value="1"/>
</dbReference>
<organism evidence="10 11">
    <name type="scientific">Crassostrea virginica</name>
    <name type="common">Eastern oyster</name>
    <dbReference type="NCBI Taxonomy" id="6565"/>
    <lineage>
        <taxon>Eukaryota</taxon>
        <taxon>Metazoa</taxon>
        <taxon>Spiralia</taxon>
        <taxon>Lophotrochozoa</taxon>
        <taxon>Mollusca</taxon>
        <taxon>Bivalvia</taxon>
        <taxon>Autobranchia</taxon>
        <taxon>Pteriomorphia</taxon>
        <taxon>Ostreida</taxon>
        <taxon>Ostreoidea</taxon>
        <taxon>Ostreidae</taxon>
        <taxon>Crassostrea</taxon>
    </lineage>
</organism>
<dbReference type="OrthoDB" id="273917at2759"/>
<dbReference type="Pfam" id="PF22600">
    <property type="entry name" value="MTPAP-like_central"/>
    <property type="match status" value="1"/>
</dbReference>
<evidence type="ECO:0000259" key="9">
    <source>
        <dbReference type="Pfam" id="PF22600"/>
    </source>
</evidence>
<dbReference type="Proteomes" id="UP000694844">
    <property type="component" value="Chromosome 5"/>
</dbReference>
<dbReference type="GO" id="GO:0003729">
    <property type="term" value="F:mRNA binding"/>
    <property type="evidence" value="ECO:0007669"/>
    <property type="project" value="TreeGrafter"/>
</dbReference>
<evidence type="ECO:0000256" key="7">
    <source>
        <dbReference type="SAM" id="MobiDB-lite"/>
    </source>
</evidence>
<evidence type="ECO:0000256" key="3">
    <source>
        <dbReference type="ARBA" id="ARBA00012388"/>
    </source>
</evidence>
<keyword evidence="10" id="KW-1185">Reference proteome</keyword>
<comment type="cofactor">
    <cofactor evidence="1">
        <name>Mn(2+)</name>
        <dbReference type="ChEBI" id="CHEBI:29035"/>
    </cofactor>
</comment>
<dbReference type="KEGG" id="cvn:111135552"/>
<dbReference type="PANTHER" id="PTHR23092:SF15">
    <property type="entry name" value="INACTIVE NON-CANONICAL POLY(A) RNA POLYMERASE PROTEIN TRF4-2-RELATED"/>
    <property type="match status" value="1"/>
</dbReference>
<reference evidence="11" key="1">
    <citation type="submission" date="2025-08" db="UniProtKB">
        <authorList>
            <consortium name="RefSeq"/>
        </authorList>
    </citation>
    <scope>IDENTIFICATION</scope>
    <source>
        <tissue evidence="11">Whole sample</tissue>
    </source>
</reference>
<dbReference type="GO" id="GO:0043634">
    <property type="term" value="P:polyadenylation-dependent ncRNA catabolic process"/>
    <property type="evidence" value="ECO:0007669"/>
    <property type="project" value="TreeGrafter"/>
</dbReference>
<feature type="compositionally biased region" description="Low complexity" evidence="7">
    <location>
        <begin position="570"/>
        <end position="582"/>
    </location>
</feature>
<evidence type="ECO:0000313" key="11">
    <source>
        <dbReference type="RefSeq" id="XP_022341414.1"/>
    </source>
</evidence>
<dbReference type="Pfam" id="PF03828">
    <property type="entry name" value="PAP_assoc"/>
    <property type="match status" value="1"/>
</dbReference>
<dbReference type="GeneID" id="111135552"/>
<feature type="compositionally biased region" description="Low complexity" evidence="7">
    <location>
        <begin position="486"/>
        <end position="508"/>
    </location>
</feature>
<dbReference type="GO" id="GO:0005730">
    <property type="term" value="C:nucleolus"/>
    <property type="evidence" value="ECO:0007669"/>
    <property type="project" value="TreeGrafter"/>
</dbReference>
<dbReference type="SUPFAM" id="SSF81631">
    <property type="entry name" value="PAP/OAS1 substrate-binding domain"/>
    <property type="match status" value="1"/>
</dbReference>
<evidence type="ECO:0000259" key="8">
    <source>
        <dbReference type="Pfam" id="PF03828"/>
    </source>
</evidence>
<dbReference type="PANTHER" id="PTHR23092">
    <property type="entry name" value="POLY(A) RNA POLYMERASE"/>
    <property type="match status" value="1"/>
</dbReference>
<dbReference type="InterPro" id="IPR002058">
    <property type="entry name" value="PAP_assoc"/>
</dbReference>
<keyword evidence="5" id="KW-0479">Metal-binding</keyword>
<dbReference type="InterPro" id="IPR043519">
    <property type="entry name" value="NT_sf"/>
</dbReference>
<dbReference type="Gene3D" id="1.10.1410.10">
    <property type="match status" value="1"/>
</dbReference>
<feature type="region of interest" description="Disordered" evidence="7">
    <location>
        <begin position="449"/>
        <end position="672"/>
    </location>
</feature>